<dbReference type="Proteomes" id="UP000176998">
    <property type="component" value="Unassembled WGS sequence"/>
</dbReference>
<dbReference type="EMBL" id="MJBS01000040">
    <property type="protein sequence ID" value="OHE98983.1"/>
    <property type="molecule type" value="Genomic_DNA"/>
</dbReference>
<proteinExistence type="predicted"/>
<sequence>MFANTLTLFLALSPLAADLVVGEAVSYVTTSPNEAQEFSSSTKSPGATWTTSIIPRSSGEPTGLPIDSLIFYAEETSTAAPALKGRVNVAINVQQRICNNEADFNPHPPIHSDKQKKGADYFCNNYAGIMESGMRSLRVEWHDEFGGRHHFKVSWAEGCIANGGTQHIRYPNGLQNTNPTCNDLMKDNYLQCNNGGVGGKVQAGCLIYAYNGGIVAGRDYEAIGLW</sequence>
<dbReference type="GeneID" id="34558825"/>
<comment type="caution">
    <text evidence="3">The sequence shown here is derived from an EMBL/GenBank/DDBJ whole genome shotgun (WGS) entry which is preliminary data.</text>
</comment>
<dbReference type="AlphaFoldDB" id="A0A1G4BC62"/>
<keyword evidence="4" id="KW-1185">Reference proteome</keyword>
<dbReference type="RefSeq" id="XP_022476132.1">
    <property type="nucleotide sequence ID" value="XM_022617315.1"/>
</dbReference>
<feature type="compositionally biased region" description="Polar residues" evidence="1">
    <location>
        <begin position="32"/>
        <end position="55"/>
    </location>
</feature>
<accession>A0A1G4BC62</accession>
<evidence type="ECO:0000313" key="3">
    <source>
        <dbReference type="EMBL" id="OHE98983.1"/>
    </source>
</evidence>
<organism evidence="3 4">
    <name type="scientific">Colletotrichum orchidophilum</name>
    <dbReference type="NCBI Taxonomy" id="1209926"/>
    <lineage>
        <taxon>Eukaryota</taxon>
        <taxon>Fungi</taxon>
        <taxon>Dikarya</taxon>
        <taxon>Ascomycota</taxon>
        <taxon>Pezizomycotina</taxon>
        <taxon>Sordariomycetes</taxon>
        <taxon>Hypocreomycetidae</taxon>
        <taxon>Glomerellales</taxon>
        <taxon>Glomerellaceae</taxon>
        <taxon>Colletotrichum</taxon>
    </lineage>
</organism>
<evidence type="ECO:0000256" key="2">
    <source>
        <dbReference type="SAM" id="SignalP"/>
    </source>
</evidence>
<evidence type="ECO:0000256" key="1">
    <source>
        <dbReference type="SAM" id="MobiDB-lite"/>
    </source>
</evidence>
<reference evidence="3 4" key="1">
    <citation type="submission" date="2016-09" db="EMBL/GenBank/DDBJ databases">
        <authorList>
            <person name="Capua I."/>
            <person name="De Benedictis P."/>
            <person name="Joannis T."/>
            <person name="Lombin L.H."/>
            <person name="Cattoli G."/>
        </authorList>
    </citation>
    <scope>NUCLEOTIDE SEQUENCE [LARGE SCALE GENOMIC DNA]</scope>
    <source>
        <strain evidence="3 4">IMI 309357</strain>
    </source>
</reference>
<feature type="region of interest" description="Disordered" evidence="1">
    <location>
        <begin position="32"/>
        <end position="60"/>
    </location>
</feature>
<dbReference type="OrthoDB" id="1896086at2759"/>
<feature type="signal peptide" evidence="2">
    <location>
        <begin position="1"/>
        <end position="22"/>
    </location>
</feature>
<name>A0A1G4BC62_9PEZI</name>
<evidence type="ECO:0000313" key="4">
    <source>
        <dbReference type="Proteomes" id="UP000176998"/>
    </source>
</evidence>
<gene>
    <name evidence="3" type="ORF">CORC01_05673</name>
</gene>
<feature type="chain" id="PRO_5009602715" description="Ecp2 effector protein domain-containing protein" evidence="2">
    <location>
        <begin position="23"/>
        <end position="226"/>
    </location>
</feature>
<evidence type="ECO:0008006" key="5">
    <source>
        <dbReference type="Google" id="ProtNLM"/>
    </source>
</evidence>
<protein>
    <recommendedName>
        <fullName evidence="5">Ecp2 effector protein domain-containing protein</fullName>
    </recommendedName>
</protein>
<keyword evidence="2" id="KW-0732">Signal</keyword>